<sequence>MMRKSEEVILAKVSSSSPHRGSKLRGQSQSVPRGVSKRDVNTFKLSFDVSSSARMVRKFEKVIPAQVSSSSPHRGSKLRGPSQSVPRGV</sequence>
<evidence type="ECO:0000256" key="1">
    <source>
        <dbReference type="SAM" id="MobiDB-lite"/>
    </source>
</evidence>
<feature type="compositionally biased region" description="Polar residues" evidence="1">
    <location>
        <begin position="13"/>
        <end position="31"/>
    </location>
</feature>
<dbReference type="EMBL" id="BGPR01003877">
    <property type="protein sequence ID" value="GBM93487.1"/>
    <property type="molecule type" value="Genomic_DNA"/>
</dbReference>
<keyword evidence="3" id="KW-1185">Reference proteome</keyword>
<proteinExistence type="predicted"/>
<name>A0A4Y2JUK8_ARAVE</name>
<reference evidence="2 3" key="1">
    <citation type="journal article" date="2019" name="Sci. Rep.">
        <title>Orb-weaving spider Araneus ventricosus genome elucidates the spidroin gene catalogue.</title>
        <authorList>
            <person name="Kono N."/>
            <person name="Nakamura H."/>
            <person name="Ohtoshi R."/>
            <person name="Moran D.A.P."/>
            <person name="Shinohara A."/>
            <person name="Yoshida Y."/>
            <person name="Fujiwara M."/>
            <person name="Mori M."/>
            <person name="Tomita M."/>
            <person name="Arakawa K."/>
        </authorList>
    </citation>
    <scope>NUCLEOTIDE SEQUENCE [LARGE SCALE GENOMIC DNA]</scope>
</reference>
<dbReference type="AlphaFoldDB" id="A0A4Y2JUK8"/>
<evidence type="ECO:0000313" key="3">
    <source>
        <dbReference type="Proteomes" id="UP000499080"/>
    </source>
</evidence>
<feature type="region of interest" description="Disordered" evidence="1">
    <location>
        <begin position="1"/>
        <end position="37"/>
    </location>
</feature>
<feature type="region of interest" description="Disordered" evidence="1">
    <location>
        <begin position="63"/>
        <end position="89"/>
    </location>
</feature>
<organism evidence="2 3">
    <name type="scientific">Araneus ventricosus</name>
    <name type="common">Orbweaver spider</name>
    <name type="synonym">Epeira ventricosa</name>
    <dbReference type="NCBI Taxonomy" id="182803"/>
    <lineage>
        <taxon>Eukaryota</taxon>
        <taxon>Metazoa</taxon>
        <taxon>Ecdysozoa</taxon>
        <taxon>Arthropoda</taxon>
        <taxon>Chelicerata</taxon>
        <taxon>Arachnida</taxon>
        <taxon>Araneae</taxon>
        <taxon>Araneomorphae</taxon>
        <taxon>Entelegynae</taxon>
        <taxon>Araneoidea</taxon>
        <taxon>Araneidae</taxon>
        <taxon>Araneus</taxon>
    </lineage>
</organism>
<dbReference type="Proteomes" id="UP000499080">
    <property type="component" value="Unassembled WGS sequence"/>
</dbReference>
<evidence type="ECO:0000313" key="2">
    <source>
        <dbReference type="EMBL" id="GBM93487.1"/>
    </source>
</evidence>
<gene>
    <name evidence="2" type="ORF">AVEN_240940_1</name>
</gene>
<accession>A0A4Y2JUK8</accession>
<comment type="caution">
    <text evidence="2">The sequence shown here is derived from an EMBL/GenBank/DDBJ whole genome shotgun (WGS) entry which is preliminary data.</text>
</comment>
<protein>
    <submittedName>
        <fullName evidence="2">Uncharacterized protein</fullName>
    </submittedName>
</protein>